<evidence type="ECO:0000313" key="1">
    <source>
        <dbReference type="EMBL" id="KAE9584262.1"/>
    </source>
</evidence>
<keyword evidence="2" id="KW-1185">Reference proteome</keyword>
<dbReference type="GO" id="GO:0009579">
    <property type="term" value="C:thylakoid"/>
    <property type="evidence" value="ECO:0007669"/>
    <property type="project" value="InterPro"/>
</dbReference>
<sequence>MESRIFDFECRIRSSEGLWLTDIAHQNLAISIYFLIAGHMYRRPTGHWSWSKISYRSS</sequence>
<organism evidence="1 2">
    <name type="scientific">Lupinus albus</name>
    <name type="common">White lupine</name>
    <name type="synonym">Lupinus termis</name>
    <dbReference type="NCBI Taxonomy" id="3870"/>
    <lineage>
        <taxon>Eukaryota</taxon>
        <taxon>Viridiplantae</taxon>
        <taxon>Streptophyta</taxon>
        <taxon>Embryophyta</taxon>
        <taxon>Tracheophyta</taxon>
        <taxon>Spermatophyta</taxon>
        <taxon>Magnoliopsida</taxon>
        <taxon>eudicotyledons</taxon>
        <taxon>Gunneridae</taxon>
        <taxon>Pentapetalae</taxon>
        <taxon>rosids</taxon>
        <taxon>fabids</taxon>
        <taxon>Fabales</taxon>
        <taxon>Fabaceae</taxon>
        <taxon>Papilionoideae</taxon>
        <taxon>50 kb inversion clade</taxon>
        <taxon>genistoids sensu lato</taxon>
        <taxon>core genistoids</taxon>
        <taxon>Genisteae</taxon>
        <taxon>Lupinus</taxon>
    </lineage>
</organism>
<dbReference type="EMBL" id="WOCE01000054">
    <property type="protein sequence ID" value="KAE9584262.1"/>
    <property type="molecule type" value="Genomic_DNA"/>
</dbReference>
<evidence type="ECO:0000313" key="2">
    <source>
        <dbReference type="Proteomes" id="UP000447434"/>
    </source>
</evidence>
<keyword evidence="1" id="KW-0496">Mitochondrion</keyword>
<dbReference type="Proteomes" id="UP000447434">
    <property type="component" value="Unassembled WGS sequence"/>
</dbReference>
<dbReference type="Pfam" id="PF00223">
    <property type="entry name" value="PsaA_PsaB"/>
    <property type="match status" value="1"/>
</dbReference>
<dbReference type="GO" id="GO:0016020">
    <property type="term" value="C:membrane"/>
    <property type="evidence" value="ECO:0007669"/>
    <property type="project" value="InterPro"/>
</dbReference>
<comment type="caution">
    <text evidence="1">The sequence shown here is derived from an EMBL/GenBank/DDBJ whole genome shotgun (WGS) entry which is preliminary data.</text>
</comment>
<dbReference type="InterPro" id="IPR036408">
    <property type="entry name" value="PSI_PsaA/B_sf"/>
</dbReference>
<name>A0A6A4N0L0_LUPAL</name>
<gene>
    <name evidence="1" type="ORF">Lalb_Chr00c29g0408241</name>
</gene>
<geneLocation type="mitochondrion" evidence="1"/>
<dbReference type="AlphaFoldDB" id="A0A6A4N0L0"/>
<reference evidence="2" key="1">
    <citation type="journal article" date="2020" name="Nat. Commun.">
        <title>Genome sequence of the cluster root forming white lupin.</title>
        <authorList>
            <person name="Hufnagel B."/>
            <person name="Marques A."/>
            <person name="Soriano A."/>
            <person name="Marques L."/>
            <person name="Divol F."/>
            <person name="Doumas P."/>
            <person name="Sallet E."/>
            <person name="Mancinotti D."/>
            <person name="Carrere S."/>
            <person name="Marande W."/>
            <person name="Arribat S."/>
            <person name="Keller J."/>
            <person name="Huneau C."/>
            <person name="Blein T."/>
            <person name="Aime D."/>
            <person name="Laguerre M."/>
            <person name="Taylor J."/>
            <person name="Schubert V."/>
            <person name="Nelson M."/>
            <person name="Geu-Flores F."/>
            <person name="Crespi M."/>
            <person name="Gallardo-Guerrero K."/>
            <person name="Delaux P.-M."/>
            <person name="Salse J."/>
            <person name="Berges H."/>
            <person name="Guyot R."/>
            <person name="Gouzy J."/>
            <person name="Peret B."/>
        </authorList>
    </citation>
    <scope>NUCLEOTIDE SEQUENCE [LARGE SCALE GENOMIC DNA]</scope>
    <source>
        <strain evidence="2">cv. Amiga</strain>
    </source>
</reference>
<dbReference type="SUPFAM" id="SSF81558">
    <property type="entry name" value="Photosystem I subunits PsaA/PsaB"/>
    <property type="match status" value="1"/>
</dbReference>
<dbReference type="GO" id="GO:0015979">
    <property type="term" value="P:photosynthesis"/>
    <property type="evidence" value="ECO:0007669"/>
    <property type="project" value="InterPro"/>
</dbReference>
<dbReference type="InterPro" id="IPR001280">
    <property type="entry name" value="PSI_PsaA/B"/>
</dbReference>
<proteinExistence type="predicted"/>
<dbReference type="Gene3D" id="1.20.1130.10">
    <property type="entry name" value="Photosystem I PsaA/PsaB"/>
    <property type="match status" value="1"/>
</dbReference>
<protein>
    <submittedName>
        <fullName evidence="1">Putative photosystem I</fullName>
    </submittedName>
</protein>
<accession>A0A6A4N0L0</accession>